<organism evidence="1 2">
    <name type="scientific">Listeria fleischmannii FSL S10-1203</name>
    <dbReference type="NCBI Taxonomy" id="1265822"/>
    <lineage>
        <taxon>Bacteria</taxon>
        <taxon>Bacillati</taxon>
        <taxon>Bacillota</taxon>
        <taxon>Bacilli</taxon>
        <taxon>Bacillales</taxon>
        <taxon>Listeriaceae</taxon>
        <taxon>Listeria</taxon>
    </lineage>
</organism>
<dbReference type="Proteomes" id="UP000019241">
    <property type="component" value="Unassembled WGS sequence"/>
</dbReference>
<proteinExistence type="predicted"/>
<dbReference type="EMBL" id="AODM01000053">
    <property type="protein sequence ID" value="EUJ50898.1"/>
    <property type="molecule type" value="Genomic_DNA"/>
</dbReference>
<comment type="caution">
    <text evidence="1">The sequence shown here is derived from an EMBL/GenBank/DDBJ whole genome shotgun (WGS) entry which is preliminary data.</text>
</comment>
<reference evidence="1 2" key="1">
    <citation type="submission" date="2012-12" db="EMBL/GenBank/DDBJ databases">
        <title>Novel taxa of Listeriaceae from agricultural environments in the United States.</title>
        <authorList>
            <person name="den Bakker H.C."/>
            <person name="Allred A."/>
            <person name="Warchocki S."/>
            <person name="Wright E.M."/>
            <person name="Burrell A."/>
            <person name="Nightingale K.K."/>
            <person name="Kephart D."/>
            <person name="Wiedmann M."/>
        </authorList>
    </citation>
    <scope>NUCLEOTIDE SEQUENCE [LARGE SCALE GENOMIC DNA]</scope>
    <source>
        <strain evidence="1 2">FSL S10-1203</strain>
    </source>
</reference>
<protein>
    <submittedName>
        <fullName evidence="1">Uncharacterized protein</fullName>
    </submittedName>
</protein>
<sequence>MEADIIYIVLYKKELRRGKDRDLFPKNTNFIAQIQYDVNMKFPIRNGFVDPHLKLRREKTIEYNWNPNF</sequence>
<name>W7D946_9LIST</name>
<dbReference type="AlphaFoldDB" id="W7D946"/>
<evidence type="ECO:0000313" key="2">
    <source>
        <dbReference type="Proteomes" id="UP000019241"/>
    </source>
</evidence>
<dbReference type="RefSeq" id="WP_217177224.1">
    <property type="nucleotide sequence ID" value="NZ_AODM01000053.1"/>
</dbReference>
<accession>W7D946</accession>
<evidence type="ECO:0000313" key="1">
    <source>
        <dbReference type="EMBL" id="EUJ50898.1"/>
    </source>
</evidence>
<gene>
    <name evidence="1" type="ORF">MCOL2_15777</name>
</gene>